<protein>
    <recommendedName>
        <fullName evidence="5">Sirohydrochlorin cobaltochelatase</fullName>
    </recommendedName>
</protein>
<gene>
    <name evidence="3" type="ORF">GpartN1_g1344.t1</name>
</gene>
<dbReference type="GO" id="GO:0016829">
    <property type="term" value="F:lyase activity"/>
    <property type="evidence" value="ECO:0007669"/>
    <property type="project" value="UniProtKB-KW"/>
</dbReference>
<dbReference type="Gene3D" id="3.40.50.1400">
    <property type="match status" value="1"/>
</dbReference>
<organism evidence="3 4">
    <name type="scientific">Galdieria partita</name>
    <dbReference type="NCBI Taxonomy" id="83374"/>
    <lineage>
        <taxon>Eukaryota</taxon>
        <taxon>Rhodophyta</taxon>
        <taxon>Bangiophyceae</taxon>
        <taxon>Galdieriales</taxon>
        <taxon>Galdieriaceae</taxon>
        <taxon>Galdieria</taxon>
    </lineage>
</organism>
<dbReference type="PANTHER" id="PTHR33542">
    <property type="entry name" value="SIROHYDROCHLORIN FERROCHELATASE, CHLOROPLASTIC"/>
    <property type="match status" value="1"/>
</dbReference>
<evidence type="ECO:0000313" key="4">
    <source>
        <dbReference type="Proteomes" id="UP001061958"/>
    </source>
</evidence>
<dbReference type="OrthoDB" id="3543at2759"/>
<evidence type="ECO:0008006" key="5">
    <source>
        <dbReference type="Google" id="ProtNLM"/>
    </source>
</evidence>
<evidence type="ECO:0000256" key="1">
    <source>
        <dbReference type="ARBA" id="ARBA00022723"/>
    </source>
</evidence>
<keyword evidence="2" id="KW-0456">Lyase</keyword>
<reference evidence="3" key="1">
    <citation type="journal article" date="2022" name="Proc. Natl. Acad. Sci. U.S.A.">
        <title>Life cycle and functional genomics of the unicellular red alga Galdieria for elucidating algal and plant evolution and industrial use.</title>
        <authorList>
            <person name="Hirooka S."/>
            <person name="Itabashi T."/>
            <person name="Ichinose T.M."/>
            <person name="Onuma R."/>
            <person name="Fujiwara T."/>
            <person name="Yamashita S."/>
            <person name="Jong L.W."/>
            <person name="Tomita R."/>
            <person name="Iwane A.H."/>
            <person name="Miyagishima S.Y."/>
        </authorList>
    </citation>
    <scope>NUCLEOTIDE SEQUENCE</scope>
    <source>
        <strain evidence="3">NBRC 102759</strain>
    </source>
</reference>
<sequence>MLNFQLGGELARTCHHGSYSNHRGICKFGYGWKRFRQKSQTFSFIQNVTEVVCQRAIILIDHGSTLPEANDQIAKVASLVAKRCPNIFVTFAHMELAKPDLKEAFTCCVENNARSIVICPFFLFPGRHSTVDIPRMAKDCSSQFNDVTCRVVEPLGVHEKLVDIVLERAGFVEEEKDE</sequence>
<dbReference type="Proteomes" id="UP001061958">
    <property type="component" value="Unassembled WGS sequence"/>
</dbReference>
<dbReference type="InterPro" id="IPR002762">
    <property type="entry name" value="CbiX-like"/>
</dbReference>
<dbReference type="InterPro" id="IPR050963">
    <property type="entry name" value="Sirohydro_Cobaltochel/CbiX"/>
</dbReference>
<dbReference type="GO" id="GO:0046872">
    <property type="term" value="F:metal ion binding"/>
    <property type="evidence" value="ECO:0007669"/>
    <property type="project" value="UniProtKB-KW"/>
</dbReference>
<dbReference type="PANTHER" id="PTHR33542:SF3">
    <property type="entry name" value="SIROHYDROCHLORIN FERROCHELATASE, CHLOROPLASTIC"/>
    <property type="match status" value="1"/>
</dbReference>
<dbReference type="Pfam" id="PF01903">
    <property type="entry name" value="CbiX"/>
    <property type="match status" value="1"/>
</dbReference>
<dbReference type="EMBL" id="BQMJ01000009">
    <property type="protein sequence ID" value="GJQ09553.1"/>
    <property type="molecule type" value="Genomic_DNA"/>
</dbReference>
<name>A0A9C7PRX5_9RHOD</name>
<dbReference type="SUPFAM" id="SSF53800">
    <property type="entry name" value="Chelatase"/>
    <property type="match status" value="1"/>
</dbReference>
<dbReference type="AlphaFoldDB" id="A0A9C7PRX5"/>
<comment type="caution">
    <text evidence="3">The sequence shown here is derived from an EMBL/GenBank/DDBJ whole genome shotgun (WGS) entry which is preliminary data.</text>
</comment>
<evidence type="ECO:0000256" key="2">
    <source>
        <dbReference type="ARBA" id="ARBA00023239"/>
    </source>
</evidence>
<dbReference type="CDD" id="cd03416">
    <property type="entry name" value="CbiX_SirB_N"/>
    <property type="match status" value="1"/>
</dbReference>
<evidence type="ECO:0000313" key="3">
    <source>
        <dbReference type="EMBL" id="GJQ09553.1"/>
    </source>
</evidence>
<accession>A0A9C7PRX5</accession>
<keyword evidence="4" id="KW-1185">Reference proteome</keyword>
<reference evidence="3" key="2">
    <citation type="submission" date="2022-01" db="EMBL/GenBank/DDBJ databases">
        <authorList>
            <person name="Hirooka S."/>
            <person name="Miyagishima S.Y."/>
        </authorList>
    </citation>
    <scope>NUCLEOTIDE SEQUENCE</scope>
    <source>
        <strain evidence="3">NBRC 102759</strain>
    </source>
</reference>
<proteinExistence type="predicted"/>
<keyword evidence="1" id="KW-0479">Metal-binding</keyword>